<dbReference type="EMBL" id="FQVB01000081">
    <property type="protein sequence ID" value="SHG39516.1"/>
    <property type="molecule type" value="Genomic_DNA"/>
</dbReference>
<keyword evidence="4" id="KW-1185">Reference proteome</keyword>
<dbReference type="PROSITE" id="PS51257">
    <property type="entry name" value="PROKAR_LIPOPROTEIN"/>
    <property type="match status" value="1"/>
</dbReference>
<dbReference type="Pfam" id="PF14602">
    <property type="entry name" value="Hexapep_2"/>
    <property type="match status" value="1"/>
</dbReference>
<feature type="transmembrane region" description="Helical" evidence="2">
    <location>
        <begin position="39"/>
        <end position="59"/>
    </location>
</feature>
<dbReference type="Proteomes" id="UP000184076">
    <property type="component" value="Unassembled WGS sequence"/>
</dbReference>
<dbReference type="SUPFAM" id="SSF51161">
    <property type="entry name" value="Trimeric LpxA-like enzymes"/>
    <property type="match status" value="1"/>
</dbReference>
<dbReference type="Gene3D" id="2.160.10.10">
    <property type="entry name" value="Hexapeptide repeat proteins"/>
    <property type="match status" value="1"/>
</dbReference>
<feature type="transmembrane region" description="Helical" evidence="2">
    <location>
        <begin position="6"/>
        <end position="27"/>
    </location>
</feature>
<keyword evidence="2" id="KW-0472">Membrane</keyword>
<dbReference type="AlphaFoldDB" id="A0A1M5JG07"/>
<dbReference type="InterPro" id="IPR001451">
    <property type="entry name" value="Hexapep"/>
</dbReference>
<dbReference type="CDD" id="cd04647">
    <property type="entry name" value="LbH_MAT_like"/>
    <property type="match status" value="1"/>
</dbReference>
<dbReference type="InterPro" id="IPR050179">
    <property type="entry name" value="Trans_hexapeptide_repeat"/>
</dbReference>
<name>A0A1M5JG07_9BACT</name>
<keyword evidence="3" id="KW-0808">Transferase</keyword>
<organism evidence="3 4">
    <name type="scientific">Desulfacinum infernum DSM 9756</name>
    <dbReference type="NCBI Taxonomy" id="1121391"/>
    <lineage>
        <taxon>Bacteria</taxon>
        <taxon>Pseudomonadati</taxon>
        <taxon>Thermodesulfobacteriota</taxon>
        <taxon>Syntrophobacteria</taxon>
        <taxon>Syntrophobacterales</taxon>
        <taxon>Syntrophobacteraceae</taxon>
        <taxon>Desulfacinum</taxon>
    </lineage>
</organism>
<feature type="transmembrane region" description="Helical" evidence="2">
    <location>
        <begin position="82"/>
        <end position="99"/>
    </location>
</feature>
<dbReference type="RefSeq" id="WP_073042312.1">
    <property type="nucleotide sequence ID" value="NZ_FQVB01000081.1"/>
</dbReference>
<evidence type="ECO:0000313" key="4">
    <source>
        <dbReference type="Proteomes" id="UP000184076"/>
    </source>
</evidence>
<evidence type="ECO:0000313" key="3">
    <source>
        <dbReference type="EMBL" id="SHG39516.1"/>
    </source>
</evidence>
<dbReference type="InterPro" id="IPR011004">
    <property type="entry name" value="Trimer_LpxA-like_sf"/>
</dbReference>
<dbReference type="PANTHER" id="PTHR43300">
    <property type="entry name" value="ACETYLTRANSFERASE"/>
    <property type="match status" value="1"/>
</dbReference>
<proteinExistence type="inferred from homology"/>
<accession>A0A1M5JG07</accession>
<dbReference type="STRING" id="1121391.SAMN02745206_03775"/>
<gene>
    <name evidence="3" type="ORF">SAMN02745206_03775</name>
</gene>
<evidence type="ECO:0000256" key="2">
    <source>
        <dbReference type="SAM" id="Phobius"/>
    </source>
</evidence>
<keyword evidence="2" id="KW-1133">Transmembrane helix</keyword>
<dbReference type="GO" id="GO:0016740">
    <property type="term" value="F:transferase activity"/>
    <property type="evidence" value="ECO:0007669"/>
    <property type="project" value="UniProtKB-KW"/>
</dbReference>
<protein>
    <submittedName>
        <fullName evidence="3">Acetyltransferase (Isoleucine patch superfamily)</fullName>
    </submittedName>
</protein>
<comment type="similarity">
    <text evidence="1">Belongs to the transferase hexapeptide repeat family.</text>
</comment>
<evidence type="ECO:0000256" key="1">
    <source>
        <dbReference type="ARBA" id="ARBA00007274"/>
    </source>
</evidence>
<dbReference type="PANTHER" id="PTHR43300:SF11">
    <property type="entry name" value="ACETYLTRANSFERASE RV3034C-RELATED"/>
    <property type="match status" value="1"/>
</dbReference>
<sequence>MRAIPNTSIYIFTVLFACLISLSSFLATTITSILHIQTWYESFCIFLFTVFLLTTSSIADRTLLSLFPIEPGPILSKSREDIIWGIHVLFYLILLNSFIRTRIIPVPIMRLIYVCLGLKIGSNSYCSGIILDPPFVSIGNNSIIGQDCIVYAHAIEGQHLSISPVSIGNNVTIGANSVVMSAVTIGDNSIVAAGAVVTKGTNIPPNEIWGGVPAKRLRGAPNGMLQQK</sequence>
<keyword evidence="2" id="KW-0812">Transmembrane</keyword>
<reference evidence="4" key="1">
    <citation type="submission" date="2016-11" db="EMBL/GenBank/DDBJ databases">
        <authorList>
            <person name="Varghese N."/>
            <person name="Submissions S."/>
        </authorList>
    </citation>
    <scope>NUCLEOTIDE SEQUENCE [LARGE SCALE GENOMIC DNA]</scope>
    <source>
        <strain evidence="4">DSM 9756</strain>
    </source>
</reference>